<proteinExistence type="predicted"/>
<evidence type="ECO:0000256" key="4">
    <source>
        <dbReference type="ARBA" id="ARBA00023136"/>
    </source>
</evidence>
<dbReference type="AlphaFoldDB" id="A0AAV4QZ76"/>
<sequence>MSNTLVELDVKVKSIESALLIATGCCIYPNGWSSREIRDVCGPDSEAYRLVTGGFNVSNDSHRRSSFIFMQTAFEFLPITINVLINLSNTIIDYTFARNLSDFQCKLYVNHFSYHRPIAHALTLQHRLSGELATSEASDTKHMAVSVAVIALKIKRRKKVYRISYRQSGDSWEFYGFPPVKYRKVNQGK</sequence>
<protein>
    <submittedName>
        <fullName evidence="5">Uncharacterized protein</fullName>
    </submittedName>
</protein>
<dbReference type="GO" id="GO:0016020">
    <property type="term" value="C:membrane"/>
    <property type="evidence" value="ECO:0007669"/>
    <property type="project" value="UniProtKB-SubCell"/>
</dbReference>
<keyword evidence="2" id="KW-0812">Transmembrane</keyword>
<evidence type="ECO:0000313" key="6">
    <source>
        <dbReference type="Proteomes" id="UP001054945"/>
    </source>
</evidence>
<accession>A0AAV4QZ76</accession>
<comment type="caution">
    <text evidence="5">The sequence shown here is derived from an EMBL/GenBank/DDBJ whole genome shotgun (WGS) entry which is preliminary data.</text>
</comment>
<evidence type="ECO:0000256" key="2">
    <source>
        <dbReference type="ARBA" id="ARBA00022692"/>
    </source>
</evidence>
<evidence type="ECO:0000256" key="1">
    <source>
        <dbReference type="ARBA" id="ARBA00004141"/>
    </source>
</evidence>
<organism evidence="5 6">
    <name type="scientific">Caerostris extrusa</name>
    <name type="common">Bark spider</name>
    <name type="synonym">Caerostris bankana</name>
    <dbReference type="NCBI Taxonomy" id="172846"/>
    <lineage>
        <taxon>Eukaryota</taxon>
        <taxon>Metazoa</taxon>
        <taxon>Ecdysozoa</taxon>
        <taxon>Arthropoda</taxon>
        <taxon>Chelicerata</taxon>
        <taxon>Arachnida</taxon>
        <taxon>Araneae</taxon>
        <taxon>Araneomorphae</taxon>
        <taxon>Entelegynae</taxon>
        <taxon>Araneoidea</taxon>
        <taxon>Araneidae</taxon>
        <taxon>Caerostris</taxon>
    </lineage>
</organism>
<dbReference type="Proteomes" id="UP001054945">
    <property type="component" value="Unassembled WGS sequence"/>
</dbReference>
<keyword evidence="3" id="KW-1133">Transmembrane helix</keyword>
<keyword evidence="4" id="KW-0472">Membrane</keyword>
<keyword evidence="6" id="KW-1185">Reference proteome</keyword>
<name>A0AAV4QZ76_CAEEX</name>
<dbReference type="EMBL" id="BPLR01007142">
    <property type="protein sequence ID" value="GIY14775.1"/>
    <property type="molecule type" value="Genomic_DNA"/>
</dbReference>
<dbReference type="Pfam" id="PF10242">
    <property type="entry name" value="L_HMGIC_fpl"/>
    <property type="match status" value="1"/>
</dbReference>
<reference evidence="5 6" key="1">
    <citation type="submission" date="2021-06" db="EMBL/GenBank/DDBJ databases">
        <title>Caerostris extrusa draft genome.</title>
        <authorList>
            <person name="Kono N."/>
            <person name="Arakawa K."/>
        </authorList>
    </citation>
    <scope>NUCLEOTIDE SEQUENCE [LARGE SCALE GENOMIC DNA]</scope>
</reference>
<comment type="subcellular location">
    <subcellularLocation>
        <location evidence="1">Membrane</location>
        <topology evidence="1">Multi-pass membrane protein</topology>
    </subcellularLocation>
</comment>
<gene>
    <name evidence="5" type="ORF">CEXT_103491</name>
</gene>
<dbReference type="InterPro" id="IPR019372">
    <property type="entry name" value="LHFPL"/>
</dbReference>
<evidence type="ECO:0000256" key="3">
    <source>
        <dbReference type="ARBA" id="ARBA00022989"/>
    </source>
</evidence>
<evidence type="ECO:0000313" key="5">
    <source>
        <dbReference type="EMBL" id="GIY14775.1"/>
    </source>
</evidence>